<dbReference type="GeneID" id="85316543"/>
<dbReference type="Proteomes" id="UP001172101">
    <property type="component" value="Unassembled WGS sequence"/>
</dbReference>
<protein>
    <recommendedName>
        <fullName evidence="1">C2H2-type domain-containing protein</fullName>
    </recommendedName>
</protein>
<comment type="caution">
    <text evidence="2">The sequence shown here is derived from an EMBL/GenBank/DDBJ whole genome shotgun (WGS) entry which is preliminary data.</text>
</comment>
<dbReference type="SMART" id="SM00355">
    <property type="entry name" value="ZnF_C2H2"/>
    <property type="match status" value="2"/>
</dbReference>
<feature type="domain" description="C2H2-type" evidence="1">
    <location>
        <begin position="269"/>
        <end position="295"/>
    </location>
</feature>
<dbReference type="InterPro" id="IPR013087">
    <property type="entry name" value="Znf_C2H2_type"/>
</dbReference>
<dbReference type="EMBL" id="JAUIRO010000001">
    <property type="protein sequence ID" value="KAK0733316.1"/>
    <property type="molecule type" value="Genomic_DNA"/>
</dbReference>
<name>A0AA40BFM6_9PEZI</name>
<proteinExistence type="predicted"/>
<evidence type="ECO:0000313" key="2">
    <source>
        <dbReference type="EMBL" id="KAK0733316.1"/>
    </source>
</evidence>
<sequence length="399" mass="45275">MDNHSHYDFYRAASNPDDSPPGPFPMQKTLSEATSYTVDSSMSASTCSSGGYLMDYPLSSPTFENATKYDKSSSYYSTMHDDAQNTDYFVSSTGAQYAHVDMQVLEDVPLVTARSSERFTTAVGDIENAASLAMQRAQSRLDLGGEQPSIISSDAVGNLAQRLLLRKRDRCTADRKAVQNVLYHHLYQLFKEEGTFPEDLRVSEALEEAAYQLQLRLQGQEASSISYLAIVAVLAELRKQLANEDSGALGQEVPASPFLESPIPEKERFTCLVSGCKQKGFGRSADLDRHYKNVHLEEVHKKKFSCDYRKCHRREIPFFRQDHFRDHLREFHKEDLPRRGSKGDAEWWKTRSPLAMFSGWWRCNRCLTTRVQYATHGFECPTCGSNCEPDRQKHRVSPC</sequence>
<reference evidence="2" key="1">
    <citation type="submission" date="2023-06" db="EMBL/GenBank/DDBJ databases">
        <title>Genome-scale phylogeny and comparative genomics of the fungal order Sordariales.</title>
        <authorList>
            <consortium name="Lawrence Berkeley National Laboratory"/>
            <person name="Hensen N."/>
            <person name="Bonometti L."/>
            <person name="Westerberg I."/>
            <person name="Brannstrom I.O."/>
            <person name="Guillou S."/>
            <person name="Cros-Aarteil S."/>
            <person name="Calhoun S."/>
            <person name="Haridas S."/>
            <person name="Kuo A."/>
            <person name="Mondo S."/>
            <person name="Pangilinan J."/>
            <person name="Riley R."/>
            <person name="LaButti K."/>
            <person name="Andreopoulos B."/>
            <person name="Lipzen A."/>
            <person name="Chen C."/>
            <person name="Yanf M."/>
            <person name="Daum C."/>
            <person name="Ng V."/>
            <person name="Clum A."/>
            <person name="Steindorff A."/>
            <person name="Ohm R."/>
            <person name="Martin F."/>
            <person name="Silar P."/>
            <person name="Natvig D."/>
            <person name="Lalanne C."/>
            <person name="Gautier V."/>
            <person name="Ament-velasquez S.L."/>
            <person name="Kruys A."/>
            <person name="Hutchinson M.I."/>
            <person name="Powell A.J."/>
            <person name="Barry K."/>
            <person name="Miller A.N."/>
            <person name="Grigoriev I.V."/>
            <person name="Debuchy R."/>
            <person name="Gladieux P."/>
            <person name="Thoren M.H."/>
            <person name="Johannesson H."/>
        </authorList>
    </citation>
    <scope>NUCLEOTIDE SEQUENCE</scope>
    <source>
        <strain evidence="2">SMH2392-1A</strain>
    </source>
</reference>
<dbReference type="RefSeq" id="XP_060302193.1">
    <property type="nucleotide sequence ID" value="XM_060433272.1"/>
</dbReference>
<dbReference type="Gene3D" id="3.30.160.60">
    <property type="entry name" value="Classic Zinc Finger"/>
    <property type="match status" value="1"/>
</dbReference>
<accession>A0AA40BFM6</accession>
<feature type="domain" description="C2H2-type" evidence="1">
    <location>
        <begin position="304"/>
        <end position="332"/>
    </location>
</feature>
<organism evidence="2 3">
    <name type="scientific">Lasiosphaeria miniovina</name>
    <dbReference type="NCBI Taxonomy" id="1954250"/>
    <lineage>
        <taxon>Eukaryota</taxon>
        <taxon>Fungi</taxon>
        <taxon>Dikarya</taxon>
        <taxon>Ascomycota</taxon>
        <taxon>Pezizomycotina</taxon>
        <taxon>Sordariomycetes</taxon>
        <taxon>Sordariomycetidae</taxon>
        <taxon>Sordariales</taxon>
        <taxon>Lasiosphaeriaceae</taxon>
        <taxon>Lasiosphaeria</taxon>
    </lineage>
</organism>
<evidence type="ECO:0000313" key="3">
    <source>
        <dbReference type="Proteomes" id="UP001172101"/>
    </source>
</evidence>
<dbReference type="AlphaFoldDB" id="A0AA40BFM6"/>
<gene>
    <name evidence="2" type="ORF">B0T26DRAFT_11053</name>
</gene>
<keyword evidence="3" id="KW-1185">Reference proteome</keyword>
<evidence type="ECO:0000259" key="1">
    <source>
        <dbReference type="SMART" id="SM00355"/>
    </source>
</evidence>